<comment type="caution">
    <text evidence="1">The sequence shown here is derived from an EMBL/GenBank/DDBJ whole genome shotgun (WGS) entry which is preliminary data.</text>
</comment>
<dbReference type="Proteomes" id="UP001239111">
    <property type="component" value="Chromosome 3"/>
</dbReference>
<organism evidence="1 2">
    <name type="scientific">Eretmocerus hayati</name>
    <dbReference type="NCBI Taxonomy" id="131215"/>
    <lineage>
        <taxon>Eukaryota</taxon>
        <taxon>Metazoa</taxon>
        <taxon>Ecdysozoa</taxon>
        <taxon>Arthropoda</taxon>
        <taxon>Hexapoda</taxon>
        <taxon>Insecta</taxon>
        <taxon>Pterygota</taxon>
        <taxon>Neoptera</taxon>
        <taxon>Endopterygota</taxon>
        <taxon>Hymenoptera</taxon>
        <taxon>Apocrita</taxon>
        <taxon>Proctotrupomorpha</taxon>
        <taxon>Chalcidoidea</taxon>
        <taxon>Aphelinidae</taxon>
        <taxon>Aphelininae</taxon>
        <taxon>Eretmocerus</taxon>
    </lineage>
</organism>
<protein>
    <submittedName>
        <fullName evidence="1">Uncharacterized protein</fullName>
    </submittedName>
</protein>
<proteinExistence type="predicted"/>
<keyword evidence="2" id="KW-1185">Reference proteome</keyword>
<reference evidence="1" key="1">
    <citation type="submission" date="2023-04" db="EMBL/GenBank/DDBJ databases">
        <title>A chromosome-level genome assembly of the parasitoid wasp Eretmocerus hayati.</title>
        <authorList>
            <person name="Zhong Y."/>
            <person name="Liu S."/>
            <person name="Liu Y."/>
        </authorList>
    </citation>
    <scope>NUCLEOTIDE SEQUENCE</scope>
    <source>
        <strain evidence="1">ZJU_SS_LIU_2023</strain>
    </source>
</reference>
<evidence type="ECO:0000313" key="2">
    <source>
        <dbReference type="Proteomes" id="UP001239111"/>
    </source>
</evidence>
<evidence type="ECO:0000313" key="1">
    <source>
        <dbReference type="EMBL" id="KAJ8671628.1"/>
    </source>
</evidence>
<dbReference type="EMBL" id="CM056743">
    <property type="protein sequence ID" value="KAJ8671628.1"/>
    <property type="molecule type" value="Genomic_DNA"/>
</dbReference>
<sequence>MASPMNQSPNDSYSSESDEFGNERYISLSFDGTSWDILCHDDAISIQTLKDLVEKASGLLYTDQVQSRKSKKPRLTVLYPDKKGLIHLVPHISDNKILFPLTGNNSNNPKRVGTNAKRSAKELRDIEIMDVIKDKKNPKTVEGSEKTQKSMKLKIGVRVRFQEPSKYRFMSGFAMNVSHVDLDPSHPHSCEKVVSLIENALRNRYTDPYLIGTHKVLGMSDGFEIPRFVDENGKICDLWRFTRTHNNGIRSSYHTLRVYLLITAPKIWGQANSEPLTSTNSKSQARISKSAASNQAEKTNKNSRNIPESGNSVNKKKGTCSEPRKASHSNVTLIRSKRSVHLSSSKEPFRGFSNDTHTKNRDYKKIPLVRKRLTEQEHVMDKNRNRPGIVLSGKTKIQNEKTGRDDESSSTESQYKSDDGDGSSCSEINSPEFSQVSVGEAGMKTTEHAFSVSSTSDQGNGSGWLIESETLTRDDALIIASSNASALRVTGHEVSAKATHVNKPMVQLAAHQIQREAFEIDTEKKEGKDVLKCIGKGSYGSVYSGWWNGTRVAIKMIRCDIHKDKMDALREIAVMDRSRHTNIPSLLAYCIHENEYWDKFFIIMELVQGHDLATVLFSKYSRKTFQLDLSVEHSLAIQGAAAVCFLHSCKPPILHRDIKPDNFMMTSNFGLKLCDFGFGKTNNMPDQLWSVPGRSNAKGTIAYMAPEIITLAEDATTASDVWSLAIVVLEIFTQRRTWQVPNPDLAVMKRIFKSIRTPDSFETPTSLHILFDRVFMRNPQARCSALEIVEFLHAAQTVASS</sequence>
<gene>
    <name evidence="1" type="ORF">QAD02_002887</name>
</gene>
<name>A0ACC2NLF1_9HYME</name>
<accession>A0ACC2NLF1</accession>